<proteinExistence type="inferred from homology"/>
<dbReference type="AlphaFoldDB" id="A0A4P6XFG3"/>
<keyword evidence="3 6" id="KW-0547">Nucleotide-binding</keyword>
<dbReference type="PROSITE" id="PS00411">
    <property type="entry name" value="KINESIN_MOTOR_1"/>
    <property type="match status" value="1"/>
</dbReference>
<reference evidence="11" key="1">
    <citation type="submission" date="2019-03" db="EMBL/GenBank/DDBJ databases">
        <title>Snf2 controls pulcherriminic acid biosynthesis and connects pigmentation and antifungal activity of the yeast Metschnikowia pulcherrima.</title>
        <authorList>
            <person name="Gore-Lloyd D."/>
            <person name="Sumann I."/>
            <person name="Brachmann A.O."/>
            <person name="Schneeberger K."/>
            <person name="Ortiz-Merino R.A."/>
            <person name="Moreno-Beltran M."/>
            <person name="Schlaefli M."/>
            <person name="Kirner P."/>
            <person name="Santos Kron A."/>
            <person name="Wolfe K.H."/>
            <person name="Piel J."/>
            <person name="Ahrens C.H."/>
            <person name="Henk D."/>
            <person name="Freimoser F.M."/>
        </authorList>
    </citation>
    <scope>NUCLEOTIDE SEQUENCE [LARGE SCALE GENOMIC DNA]</scope>
    <source>
        <strain evidence="11">APC 1.2</strain>
    </source>
</reference>
<dbReference type="InterPro" id="IPR019821">
    <property type="entry name" value="Kinesin_motor_CS"/>
</dbReference>
<evidence type="ECO:0000256" key="3">
    <source>
        <dbReference type="ARBA" id="ARBA00022741"/>
    </source>
</evidence>
<dbReference type="GO" id="GO:0007018">
    <property type="term" value="P:microtubule-based movement"/>
    <property type="evidence" value="ECO:0007669"/>
    <property type="project" value="InterPro"/>
</dbReference>
<dbReference type="GO" id="GO:0005524">
    <property type="term" value="F:ATP binding"/>
    <property type="evidence" value="ECO:0007669"/>
    <property type="project" value="UniProtKB-UniRule"/>
</dbReference>
<dbReference type="InterPro" id="IPR027640">
    <property type="entry name" value="Kinesin-like_fam"/>
</dbReference>
<accession>A0A4P6XFG3</accession>
<gene>
    <name evidence="10" type="primary">MPUL0A06220</name>
    <name evidence="10" type="ORF">METSCH_A06220</name>
</gene>
<dbReference type="EMBL" id="CP034456">
    <property type="protein sequence ID" value="QBM85990.1"/>
    <property type="molecule type" value="Genomic_DNA"/>
</dbReference>
<evidence type="ECO:0000256" key="2">
    <source>
        <dbReference type="ARBA" id="ARBA00022701"/>
    </source>
</evidence>
<feature type="binding site" evidence="6">
    <location>
        <begin position="480"/>
        <end position="487"/>
    </location>
    <ligand>
        <name>ATP</name>
        <dbReference type="ChEBI" id="CHEBI:30616"/>
    </ligand>
</feature>
<keyword evidence="2 7" id="KW-0493">Microtubule</keyword>
<name>A0A4P6XFG3_9ASCO</name>
<evidence type="ECO:0000256" key="1">
    <source>
        <dbReference type="ARBA" id="ARBA00010899"/>
    </source>
</evidence>
<keyword evidence="5 6" id="KW-0505">Motor protein</keyword>
<evidence type="ECO:0000256" key="4">
    <source>
        <dbReference type="ARBA" id="ARBA00022840"/>
    </source>
</evidence>
<dbReference type="GO" id="GO:0008017">
    <property type="term" value="F:microtubule binding"/>
    <property type="evidence" value="ECO:0007669"/>
    <property type="project" value="InterPro"/>
</dbReference>
<keyword evidence="4 6" id="KW-0067">ATP-binding</keyword>
<dbReference type="GO" id="GO:0005874">
    <property type="term" value="C:microtubule"/>
    <property type="evidence" value="ECO:0007669"/>
    <property type="project" value="UniProtKB-KW"/>
</dbReference>
<evidence type="ECO:0000256" key="7">
    <source>
        <dbReference type="RuleBase" id="RU000394"/>
    </source>
</evidence>
<feature type="coiled-coil region" evidence="8">
    <location>
        <begin position="314"/>
        <end position="383"/>
    </location>
</feature>
<dbReference type="Gene3D" id="3.40.850.10">
    <property type="entry name" value="Kinesin motor domain"/>
    <property type="match status" value="1"/>
</dbReference>
<dbReference type="InterPro" id="IPR036961">
    <property type="entry name" value="Kinesin_motor_dom_sf"/>
</dbReference>
<dbReference type="STRING" id="2163413.A0A4P6XFG3"/>
<dbReference type="PROSITE" id="PS50067">
    <property type="entry name" value="KINESIN_MOTOR_2"/>
    <property type="match status" value="1"/>
</dbReference>
<comment type="similarity">
    <text evidence="1">Belongs to the TRAFAC class myosin-kinesin ATPase superfamily. Kinesin family. KIN-14 subfamily.</text>
</comment>
<organism evidence="10 11">
    <name type="scientific">Metschnikowia aff. pulcherrima</name>
    <dbReference type="NCBI Taxonomy" id="2163413"/>
    <lineage>
        <taxon>Eukaryota</taxon>
        <taxon>Fungi</taxon>
        <taxon>Dikarya</taxon>
        <taxon>Ascomycota</taxon>
        <taxon>Saccharomycotina</taxon>
        <taxon>Pichiomycetes</taxon>
        <taxon>Metschnikowiaceae</taxon>
        <taxon>Metschnikowia</taxon>
    </lineage>
</organism>
<sequence>MSVRARNPVTPQYPADQVHGVAALREMFENNCAEVVAAAELPLLIINAYNDSDSVSLIDISSVTCDLPTPNRRHSFAGFDEEKLSPAMLPSERAQAASLQAHDDLQTVIDKKEAELAAVQQSTWELEALLGKQDVDNSVLEARILQMKRQMDAITDDTETLRKCQFDSMNALHIVLELRRHAFDLQFELNLVRVKEELSKEIEATVAEMNARDAAAKNALAGEISATSDNIAASNEETCRTVVRFKEEHDEEVAVLQETAQKRVVAVRQRAVSLRDQIEHKKAQNLGLRGILKTSVKKTSVQLEKTSEALTRKYAAKKQQREAAVKQQQELEHKIEQVRASIALSEAAVEENDEMRLARQQAQAGLESERRLLHNKLQELKGNFRVFCRVRPAAKASDPVIPMKISSDDDLTVEGKQVITLEPMAVPYDYSTGAKRAAAHRFEFDKIFPQTSDNQEIFLEISQLVQSCLDGYNVCVFAYGQTGSGKTWTMSHENDGMIPASINKIFEDIDTLAAQGWTYTVDGQFVEIYNEQINDLLAVGKKVVKHEIKHDDAERKTTITNCTSVRLESRAQAAEVLERATRKRFTASTMLNLRSSRSHCAFILNIRGHNQVTNATCEGTLNLIDLAGSERLNASQAKGDRLRETQAINKSLSCLGDVIHSLYKRQNLSKEVNAAHVPYRNSKLTYLLKHSLGGDAKTLMFANVSLLVPNAHETINSLRFASKVNETRMK</sequence>
<keyword evidence="8" id="KW-0175">Coiled coil</keyword>
<dbReference type="Proteomes" id="UP000292447">
    <property type="component" value="Chromosome I"/>
</dbReference>
<dbReference type="GO" id="GO:0003777">
    <property type="term" value="F:microtubule motor activity"/>
    <property type="evidence" value="ECO:0007669"/>
    <property type="project" value="InterPro"/>
</dbReference>
<evidence type="ECO:0000256" key="8">
    <source>
        <dbReference type="SAM" id="Coils"/>
    </source>
</evidence>
<dbReference type="SMART" id="SM00129">
    <property type="entry name" value="KISc"/>
    <property type="match status" value="1"/>
</dbReference>
<evidence type="ECO:0000256" key="6">
    <source>
        <dbReference type="PROSITE-ProRule" id="PRU00283"/>
    </source>
</evidence>
<evidence type="ECO:0000259" key="9">
    <source>
        <dbReference type="PROSITE" id="PS50067"/>
    </source>
</evidence>
<dbReference type="InterPro" id="IPR001752">
    <property type="entry name" value="Kinesin_motor_dom"/>
</dbReference>
<keyword evidence="11" id="KW-1185">Reference proteome</keyword>
<evidence type="ECO:0000313" key="11">
    <source>
        <dbReference type="Proteomes" id="UP000292447"/>
    </source>
</evidence>
<evidence type="ECO:0000313" key="10">
    <source>
        <dbReference type="EMBL" id="QBM85990.1"/>
    </source>
</evidence>
<dbReference type="PANTHER" id="PTHR47972:SF45">
    <property type="entry name" value="PROTEIN CLARET SEGREGATIONAL"/>
    <property type="match status" value="1"/>
</dbReference>
<protein>
    <recommendedName>
        <fullName evidence="7">Kinesin-like protein</fullName>
    </recommendedName>
</protein>
<dbReference type="PANTHER" id="PTHR47972">
    <property type="entry name" value="KINESIN-LIKE PROTEIN KLP-3"/>
    <property type="match status" value="1"/>
</dbReference>
<dbReference type="PRINTS" id="PR00380">
    <property type="entry name" value="KINESINHEAVY"/>
</dbReference>
<evidence type="ECO:0000256" key="5">
    <source>
        <dbReference type="ARBA" id="ARBA00023175"/>
    </source>
</evidence>
<feature type="domain" description="Kinesin motor" evidence="9">
    <location>
        <begin position="383"/>
        <end position="727"/>
    </location>
</feature>
<dbReference type="CDD" id="cd01366">
    <property type="entry name" value="KISc_C_terminal"/>
    <property type="match status" value="1"/>
</dbReference>
<dbReference type="InterPro" id="IPR027417">
    <property type="entry name" value="P-loop_NTPase"/>
</dbReference>
<feature type="coiled-coil region" evidence="8">
    <location>
        <begin position="102"/>
        <end position="157"/>
    </location>
</feature>
<dbReference type="SUPFAM" id="SSF52540">
    <property type="entry name" value="P-loop containing nucleoside triphosphate hydrolases"/>
    <property type="match status" value="1"/>
</dbReference>
<dbReference type="Pfam" id="PF00225">
    <property type="entry name" value="Kinesin"/>
    <property type="match status" value="1"/>
</dbReference>